<evidence type="ECO:0000313" key="3">
    <source>
        <dbReference type="Proteomes" id="UP000316095"/>
    </source>
</evidence>
<organism evidence="2 3">
    <name type="scientific">Rubinisphaera italica</name>
    <dbReference type="NCBI Taxonomy" id="2527969"/>
    <lineage>
        <taxon>Bacteria</taxon>
        <taxon>Pseudomonadati</taxon>
        <taxon>Planctomycetota</taxon>
        <taxon>Planctomycetia</taxon>
        <taxon>Planctomycetales</taxon>
        <taxon>Planctomycetaceae</taxon>
        <taxon>Rubinisphaera</taxon>
    </lineage>
</organism>
<comment type="caution">
    <text evidence="2">The sequence shown here is derived from an EMBL/GenBank/DDBJ whole genome shotgun (WGS) entry which is preliminary data.</text>
</comment>
<evidence type="ECO:0000313" key="2">
    <source>
        <dbReference type="EMBL" id="TWT60148.1"/>
    </source>
</evidence>
<protein>
    <submittedName>
        <fullName evidence="2">Chromosome partition protein Smc</fullName>
    </submittedName>
</protein>
<gene>
    <name evidence="2" type="primary">smc_1</name>
    <name evidence="2" type="ORF">Pan54_08620</name>
</gene>
<name>A0A5C5XBI5_9PLAN</name>
<proteinExistence type="predicted"/>
<dbReference type="Proteomes" id="UP000316095">
    <property type="component" value="Unassembled WGS sequence"/>
</dbReference>
<feature type="coiled-coil region" evidence="1">
    <location>
        <begin position="738"/>
        <end position="837"/>
    </location>
</feature>
<dbReference type="Gene3D" id="1.10.287.1490">
    <property type="match status" value="1"/>
</dbReference>
<keyword evidence="3" id="KW-1185">Reference proteome</keyword>
<dbReference type="Gene3D" id="2.60.120.380">
    <property type="match status" value="2"/>
</dbReference>
<dbReference type="EMBL" id="SJPG01000001">
    <property type="protein sequence ID" value="TWT60148.1"/>
    <property type="molecule type" value="Genomic_DNA"/>
</dbReference>
<dbReference type="AlphaFoldDB" id="A0A5C5XBI5"/>
<sequence>MFFIPNPLACFCLTTLILSGFNQGSVLGQLPVTQLGSVFPPGGTIGSEFEVNVLDGTDLDELSGLVFSSPGIEQIDHPDPHSNPRKFRVKIAPNVPAGYHSVRAEGRFGVSNARMFRVEQIPVQALQESDWKNQEPVAIELNTAYYSRCEGGGDIDEFQVELPQNQQVQLRVNCLDLDSRMNPAVEVYSPNGHRIAFARRVGDQDPLLNFTASQAGPYKIRIYDFLFQNSNAHIYRLEVADWKIPSQIQPPVLSTETEAKFQGILTQDKPESVELQNLTIDSGHPLLSGFINPRELMVTRQVLRLSPQDQHSFLTSLPVIDTAIQLETEPNNEVAQSQLVQLPVDVTGQFEDANDVDRYVFDIKKGQAIWLQVFAERDGKILDPFVQLDHVSKDDKGNEIVKSIPVPDDLTANLIPNVFDTLTDDIDFTTVAPEDGQFRVSIRNRYAVTGKRKLSPYRLHISTPQPEFQVYAFTHPHVVGTTTIDTPSGCIMRRGGTTSLQVIVNRIQGFDQGVIVEAPHPPPGVQIPAILIPPGEQTGELILYSSEDAPAGFSELQLTAKPFDPSLKEQPDAELKSVRVLPVSIAWKAAANMPAVSRQGHSLVVTVLNETDSIQPALTQAQLFQHVCQSQLFWHPLQVKRLAGYADKVTLKADGLDKNAKITATTPVIPKEASESSIHFQFATDAKVGWHTCSIHGETQVNYVRNPELVARTQKQYDDANTTLEADKKVQTTIDQLVKKLDADLKANAAEKAKLQAEIKKQEETTVRLKKELTDLETQLAAATEEAAKTPLMDSIKQKQDEITKSESDKSNLMKQVQELDKTAQSNQQELTTQQKKLTDTQARVKTNQTKLDALKKTLDKVKSAQKPKALKQDELFDRLVFLVHKAPLSLAVKSGKDVAIKRGESQEIEVEIKREGEQKYPVDLTATIPPGVSGISWETVSLSPEENTAKLKLTASPEATVGSHSLSTVRVSTQQEGQTLHIDATVTIKVE</sequence>
<reference evidence="2 3" key="1">
    <citation type="submission" date="2019-02" db="EMBL/GenBank/DDBJ databases">
        <title>Deep-cultivation of Planctomycetes and their phenomic and genomic characterization uncovers novel biology.</title>
        <authorList>
            <person name="Wiegand S."/>
            <person name="Jogler M."/>
            <person name="Boedeker C."/>
            <person name="Pinto D."/>
            <person name="Vollmers J."/>
            <person name="Rivas-Marin E."/>
            <person name="Kohn T."/>
            <person name="Peeters S.H."/>
            <person name="Heuer A."/>
            <person name="Rast P."/>
            <person name="Oberbeckmann S."/>
            <person name="Bunk B."/>
            <person name="Jeske O."/>
            <person name="Meyerdierks A."/>
            <person name="Storesund J.E."/>
            <person name="Kallscheuer N."/>
            <person name="Luecker S."/>
            <person name="Lage O.M."/>
            <person name="Pohl T."/>
            <person name="Merkel B.J."/>
            <person name="Hornburger P."/>
            <person name="Mueller R.-W."/>
            <person name="Bruemmer F."/>
            <person name="Labrenz M."/>
            <person name="Spormann A.M."/>
            <person name="Op Den Camp H."/>
            <person name="Overmann J."/>
            <person name="Amann R."/>
            <person name="Jetten M.S.M."/>
            <person name="Mascher T."/>
            <person name="Medema M.H."/>
            <person name="Devos D.P."/>
            <person name="Kaster A.-K."/>
            <person name="Ovreas L."/>
            <person name="Rohde M."/>
            <person name="Galperin M.Y."/>
            <person name="Jogler C."/>
        </authorList>
    </citation>
    <scope>NUCLEOTIDE SEQUENCE [LARGE SCALE GENOMIC DNA]</scope>
    <source>
        <strain evidence="2 3">Pan54</strain>
    </source>
</reference>
<keyword evidence="1" id="KW-0175">Coiled coil</keyword>
<evidence type="ECO:0000256" key="1">
    <source>
        <dbReference type="SAM" id="Coils"/>
    </source>
</evidence>
<accession>A0A5C5XBI5</accession>
<dbReference type="RefSeq" id="WP_146502301.1">
    <property type="nucleotide sequence ID" value="NZ_SJPG01000001.1"/>
</dbReference>
<dbReference type="OrthoDB" id="237792at2"/>